<keyword evidence="3" id="KW-0804">Transcription</keyword>
<dbReference type="InterPro" id="IPR009057">
    <property type="entry name" value="Homeodomain-like_sf"/>
</dbReference>
<comment type="caution">
    <text evidence="5">The sequence shown here is derived from an EMBL/GenBank/DDBJ whole genome shotgun (WGS) entry which is preliminary data.</text>
</comment>
<evidence type="ECO:0000256" key="1">
    <source>
        <dbReference type="ARBA" id="ARBA00023015"/>
    </source>
</evidence>
<evidence type="ECO:0000256" key="2">
    <source>
        <dbReference type="ARBA" id="ARBA00023125"/>
    </source>
</evidence>
<dbReference type="AlphaFoldDB" id="A0A396FHQ8"/>
<dbReference type="InterPro" id="IPR020449">
    <property type="entry name" value="Tscrpt_reg_AraC-type_HTH"/>
</dbReference>
<keyword evidence="2" id="KW-0238">DNA-binding</keyword>
<proteinExistence type="predicted"/>
<dbReference type="Gene3D" id="1.10.10.60">
    <property type="entry name" value="Homeodomain-like"/>
    <property type="match status" value="1"/>
</dbReference>
<dbReference type="PANTHER" id="PTHR47893">
    <property type="entry name" value="REGULATORY PROTEIN PCHR"/>
    <property type="match status" value="1"/>
</dbReference>
<gene>
    <name evidence="5" type="ORF">DW001_04675</name>
</gene>
<dbReference type="EMBL" id="QRPB01000004">
    <property type="protein sequence ID" value="RHL81381.1"/>
    <property type="molecule type" value="Genomic_DNA"/>
</dbReference>
<dbReference type="Proteomes" id="UP000266698">
    <property type="component" value="Unassembled WGS sequence"/>
</dbReference>
<organism evidence="5 6">
    <name type="scientific">Agathobacter rectalis</name>
    <dbReference type="NCBI Taxonomy" id="39491"/>
    <lineage>
        <taxon>Bacteria</taxon>
        <taxon>Bacillati</taxon>
        <taxon>Bacillota</taxon>
        <taxon>Clostridia</taxon>
        <taxon>Lachnospirales</taxon>
        <taxon>Lachnospiraceae</taxon>
        <taxon>Agathobacter</taxon>
    </lineage>
</organism>
<dbReference type="PRINTS" id="PR00032">
    <property type="entry name" value="HTHARAC"/>
</dbReference>
<dbReference type="SMART" id="SM00342">
    <property type="entry name" value="HTH_ARAC"/>
    <property type="match status" value="1"/>
</dbReference>
<dbReference type="GO" id="GO:0043565">
    <property type="term" value="F:sequence-specific DNA binding"/>
    <property type="evidence" value="ECO:0007669"/>
    <property type="project" value="InterPro"/>
</dbReference>
<protein>
    <submittedName>
        <fullName evidence="5">AraC family transcriptional regulator</fullName>
    </submittedName>
</protein>
<accession>A0A396FHQ8</accession>
<feature type="domain" description="HTH araC/xylS-type" evidence="4">
    <location>
        <begin position="247"/>
        <end position="345"/>
    </location>
</feature>
<name>A0A396FHQ8_9FIRM</name>
<dbReference type="SUPFAM" id="SSF46689">
    <property type="entry name" value="Homeodomain-like"/>
    <property type="match status" value="1"/>
</dbReference>
<keyword evidence="1" id="KW-0805">Transcription regulation</keyword>
<evidence type="ECO:0000313" key="5">
    <source>
        <dbReference type="EMBL" id="RHL81381.1"/>
    </source>
</evidence>
<reference evidence="5 6" key="1">
    <citation type="submission" date="2018-08" db="EMBL/GenBank/DDBJ databases">
        <title>A genome reference for cultivated species of the human gut microbiota.</title>
        <authorList>
            <person name="Zou Y."/>
            <person name="Xue W."/>
            <person name="Luo G."/>
        </authorList>
    </citation>
    <scope>NUCLEOTIDE SEQUENCE [LARGE SCALE GENOMIC DNA]</scope>
    <source>
        <strain evidence="5 6">AF36-2BH</strain>
    </source>
</reference>
<dbReference type="PANTHER" id="PTHR47893:SF1">
    <property type="entry name" value="REGULATORY PROTEIN PCHR"/>
    <property type="match status" value="1"/>
</dbReference>
<evidence type="ECO:0000256" key="3">
    <source>
        <dbReference type="ARBA" id="ARBA00023163"/>
    </source>
</evidence>
<dbReference type="PROSITE" id="PS01124">
    <property type="entry name" value="HTH_ARAC_FAMILY_2"/>
    <property type="match status" value="1"/>
</dbReference>
<sequence>MANRKEEWIVLTYEKQALSGVIEVLLRSELPDEFEGTKLYGSPEEDELRQDCKIFRLSNETGHGRITVYQVFSGIELYYNDMHMGYCNQNQATAKNMIEINHCLIGRFECSFGENSCCYMAEGDLSISSMMKKKSNSCFPLNHYHGISIIINPDELLPEVRQIMELLNIDLHYIQKYICEGNRCCIMRANPSIEHIFSELYHVREKRKPGYMKVKMLELLLFLSDLNTAEEVFQTDYFNQNQVALIKAVASFITEDLTAHHTIEQLSQKFKISTTALKKCFRGVYGASVYSYLRTYRLQVAQKLLLETELSVTEIASKIGYENPNKFTSAFKGMYGCSPTEFRKSVRLDRSGLYGVAKKSELY</sequence>
<dbReference type="InterPro" id="IPR018060">
    <property type="entry name" value="HTH_AraC"/>
</dbReference>
<evidence type="ECO:0000313" key="6">
    <source>
        <dbReference type="Proteomes" id="UP000266698"/>
    </source>
</evidence>
<dbReference type="Pfam" id="PF12833">
    <property type="entry name" value="HTH_18"/>
    <property type="match status" value="1"/>
</dbReference>
<dbReference type="GO" id="GO:0003700">
    <property type="term" value="F:DNA-binding transcription factor activity"/>
    <property type="evidence" value="ECO:0007669"/>
    <property type="project" value="InterPro"/>
</dbReference>
<evidence type="ECO:0000259" key="4">
    <source>
        <dbReference type="PROSITE" id="PS01124"/>
    </source>
</evidence>
<dbReference type="InterPro" id="IPR053142">
    <property type="entry name" value="PchR_regulatory_protein"/>
</dbReference>